<accession>A0A139AJY1</accession>
<feature type="transmembrane region" description="Helical" evidence="5">
    <location>
        <begin position="376"/>
        <end position="396"/>
    </location>
</feature>
<feature type="transmembrane region" description="Helical" evidence="5">
    <location>
        <begin position="338"/>
        <end position="364"/>
    </location>
</feature>
<evidence type="ECO:0000256" key="2">
    <source>
        <dbReference type="ARBA" id="ARBA00022692"/>
    </source>
</evidence>
<dbReference type="Gene3D" id="1.20.1250.20">
    <property type="entry name" value="MFS general substrate transporter like domains"/>
    <property type="match status" value="1"/>
</dbReference>
<dbReference type="GO" id="GO:0046943">
    <property type="term" value="F:carboxylic acid transmembrane transporter activity"/>
    <property type="evidence" value="ECO:0007669"/>
    <property type="project" value="TreeGrafter"/>
</dbReference>
<keyword evidence="3 5" id="KW-1133">Transmembrane helix</keyword>
<feature type="transmembrane region" description="Helical" evidence="5">
    <location>
        <begin position="52"/>
        <end position="74"/>
    </location>
</feature>
<dbReference type="OMA" id="IMFTNFQ"/>
<feature type="domain" description="Major facilitator superfamily (MFS) profile" evidence="6">
    <location>
        <begin position="14"/>
        <end position="438"/>
    </location>
</feature>
<feature type="transmembrane region" description="Helical" evidence="5">
    <location>
        <begin position="416"/>
        <end position="434"/>
    </location>
</feature>
<dbReference type="PROSITE" id="PS50850">
    <property type="entry name" value="MFS"/>
    <property type="match status" value="1"/>
</dbReference>
<evidence type="ECO:0000256" key="3">
    <source>
        <dbReference type="ARBA" id="ARBA00022989"/>
    </source>
</evidence>
<dbReference type="GO" id="GO:0005886">
    <property type="term" value="C:plasma membrane"/>
    <property type="evidence" value="ECO:0007669"/>
    <property type="project" value="TreeGrafter"/>
</dbReference>
<dbReference type="InterPro" id="IPR005828">
    <property type="entry name" value="MFS_sugar_transport-like"/>
</dbReference>
<evidence type="ECO:0000313" key="7">
    <source>
        <dbReference type="EMBL" id="KXS16725.1"/>
    </source>
</evidence>
<feature type="transmembrane region" description="Helical" evidence="5">
    <location>
        <begin position="154"/>
        <end position="182"/>
    </location>
</feature>
<feature type="transmembrane region" description="Helical" evidence="5">
    <location>
        <begin position="311"/>
        <end position="332"/>
    </location>
</feature>
<dbReference type="STRING" id="1344416.A0A139AJY1"/>
<comment type="subcellular location">
    <subcellularLocation>
        <location evidence="1">Membrane</location>
        <topology evidence="1">Multi-pass membrane protein</topology>
    </subcellularLocation>
</comment>
<dbReference type="Proteomes" id="UP000070544">
    <property type="component" value="Unassembled WGS sequence"/>
</dbReference>
<feature type="transmembrane region" description="Helical" evidence="5">
    <location>
        <begin position="245"/>
        <end position="263"/>
    </location>
</feature>
<sequence>MAAIEPRAQSWSKVANVIACGAVLFADGYTNASSGAARYLLQQVYPGSYDPYYGTLFSSLGFVGIIIGQATFGYLSDRVGRKPGMIFAAAWLALFSLLSGIAYGGRDPTTLWKLLIAYRFLLGFGIGAEYPAGSIAASENTEDEGIHKGNQQKLLVLATNSAIDLGFVAAYLVPWICVYIFGTDAEGLGWSWRLTLGFGAVLPLIVLPMRMAMREPKLYRRSSGKALKTSELPWLLIFKRYWPRLLGVCACWFVYDWVAYPAGIYSSTIVSAIIGDGDVKSNLAWDVVINAFYLPGTFAGLFLVDRLGPKYTMIIGFILQAIVGFAMSAAYTNLQNNIAAFAILYGIYLSFGELGPGNCIGVMATKATGPTVCRGIFYSTAAIVGKIGAFVATYVFTPIQNDVGGSDTVAGETVPVYIGSSLSILGALITFFLIPNINADWMTREDALFREYAQQQGFDVSKLGLPDDDTETLTDADEKQ</sequence>
<dbReference type="EMBL" id="KQ965751">
    <property type="protein sequence ID" value="KXS16725.1"/>
    <property type="molecule type" value="Genomic_DNA"/>
</dbReference>
<keyword evidence="2 5" id="KW-0812">Transmembrane</keyword>
<protein>
    <submittedName>
        <fullName evidence="7">MFS general substrate transporter</fullName>
    </submittedName>
</protein>
<feature type="transmembrane region" description="Helical" evidence="5">
    <location>
        <begin position="194"/>
        <end position="213"/>
    </location>
</feature>
<dbReference type="PANTHER" id="PTHR23508">
    <property type="entry name" value="CARBOXYLIC ACID TRANSPORTER PROTEIN HOMOLOG"/>
    <property type="match status" value="1"/>
</dbReference>
<gene>
    <name evidence="7" type="ORF">M427DRAFT_110977</name>
</gene>
<feature type="transmembrane region" description="Helical" evidence="5">
    <location>
        <begin position="111"/>
        <end position="133"/>
    </location>
</feature>
<dbReference type="AlphaFoldDB" id="A0A139AJY1"/>
<dbReference type="SUPFAM" id="SSF103473">
    <property type="entry name" value="MFS general substrate transporter"/>
    <property type="match status" value="1"/>
</dbReference>
<keyword evidence="8" id="KW-1185">Reference proteome</keyword>
<name>A0A139AJY1_GONPJ</name>
<dbReference type="InterPro" id="IPR020846">
    <property type="entry name" value="MFS_dom"/>
</dbReference>
<feature type="transmembrane region" description="Helical" evidence="5">
    <location>
        <begin position="283"/>
        <end position="304"/>
    </location>
</feature>
<dbReference type="OrthoDB" id="2261376at2759"/>
<reference evidence="7 8" key="1">
    <citation type="journal article" date="2015" name="Genome Biol. Evol.">
        <title>Phylogenomic analyses indicate that early fungi evolved digesting cell walls of algal ancestors of land plants.</title>
        <authorList>
            <person name="Chang Y."/>
            <person name="Wang S."/>
            <person name="Sekimoto S."/>
            <person name="Aerts A.L."/>
            <person name="Choi C."/>
            <person name="Clum A."/>
            <person name="LaButti K.M."/>
            <person name="Lindquist E.A."/>
            <person name="Yee Ngan C."/>
            <person name="Ohm R.A."/>
            <person name="Salamov A.A."/>
            <person name="Grigoriev I.V."/>
            <person name="Spatafora J.W."/>
            <person name="Berbee M.L."/>
        </authorList>
    </citation>
    <scope>NUCLEOTIDE SEQUENCE [LARGE SCALE GENOMIC DNA]</scope>
    <source>
        <strain evidence="7 8">JEL478</strain>
    </source>
</reference>
<evidence type="ECO:0000256" key="5">
    <source>
        <dbReference type="SAM" id="Phobius"/>
    </source>
</evidence>
<dbReference type="Pfam" id="PF00083">
    <property type="entry name" value="Sugar_tr"/>
    <property type="match status" value="2"/>
</dbReference>
<dbReference type="PANTHER" id="PTHR23508:SF10">
    <property type="entry name" value="CARBOXYLIC ACID TRANSPORTER PROTEIN HOMOLOG"/>
    <property type="match status" value="1"/>
</dbReference>
<evidence type="ECO:0000313" key="8">
    <source>
        <dbReference type="Proteomes" id="UP000070544"/>
    </source>
</evidence>
<feature type="transmembrane region" description="Helical" evidence="5">
    <location>
        <begin position="86"/>
        <end position="105"/>
    </location>
</feature>
<evidence type="ECO:0000259" key="6">
    <source>
        <dbReference type="PROSITE" id="PS50850"/>
    </source>
</evidence>
<organism evidence="7 8">
    <name type="scientific">Gonapodya prolifera (strain JEL478)</name>
    <name type="common">Monoblepharis prolifera</name>
    <dbReference type="NCBI Taxonomy" id="1344416"/>
    <lineage>
        <taxon>Eukaryota</taxon>
        <taxon>Fungi</taxon>
        <taxon>Fungi incertae sedis</taxon>
        <taxon>Chytridiomycota</taxon>
        <taxon>Chytridiomycota incertae sedis</taxon>
        <taxon>Monoblepharidomycetes</taxon>
        <taxon>Monoblepharidales</taxon>
        <taxon>Gonapodyaceae</taxon>
        <taxon>Gonapodya</taxon>
    </lineage>
</organism>
<proteinExistence type="predicted"/>
<dbReference type="InterPro" id="IPR036259">
    <property type="entry name" value="MFS_trans_sf"/>
</dbReference>
<keyword evidence="4 5" id="KW-0472">Membrane</keyword>
<evidence type="ECO:0000256" key="4">
    <source>
        <dbReference type="ARBA" id="ARBA00023136"/>
    </source>
</evidence>
<evidence type="ECO:0000256" key="1">
    <source>
        <dbReference type="ARBA" id="ARBA00004141"/>
    </source>
</evidence>